<keyword evidence="1" id="KW-0812">Transmembrane</keyword>
<dbReference type="AlphaFoldDB" id="A0AAV5VHK5"/>
<reference evidence="2" key="1">
    <citation type="submission" date="2023-10" db="EMBL/GenBank/DDBJ databases">
        <title>Genome assembly of Pristionchus species.</title>
        <authorList>
            <person name="Yoshida K."/>
            <person name="Sommer R.J."/>
        </authorList>
    </citation>
    <scope>NUCLEOTIDE SEQUENCE</scope>
    <source>
        <strain evidence="2">RS5133</strain>
    </source>
</reference>
<evidence type="ECO:0008006" key="4">
    <source>
        <dbReference type="Google" id="ProtNLM"/>
    </source>
</evidence>
<evidence type="ECO:0000313" key="2">
    <source>
        <dbReference type="EMBL" id="GMT17678.1"/>
    </source>
</evidence>
<keyword evidence="3" id="KW-1185">Reference proteome</keyword>
<gene>
    <name evidence="2" type="ORF">PFISCL1PPCAC_8975</name>
</gene>
<comment type="caution">
    <text evidence="2">The sequence shown here is derived from an EMBL/GenBank/DDBJ whole genome shotgun (WGS) entry which is preliminary data.</text>
</comment>
<keyword evidence="1" id="KW-0472">Membrane</keyword>
<feature type="transmembrane region" description="Helical" evidence="1">
    <location>
        <begin position="7"/>
        <end position="31"/>
    </location>
</feature>
<evidence type="ECO:0000313" key="3">
    <source>
        <dbReference type="Proteomes" id="UP001432322"/>
    </source>
</evidence>
<evidence type="ECO:0000256" key="1">
    <source>
        <dbReference type="SAM" id="Phobius"/>
    </source>
</evidence>
<accession>A0AAV5VHK5</accession>
<organism evidence="2 3">
    <name type="scientific">Pristionchus fissidentatus</name>
    <dbReference type="NCBI Taxonomy" id="1538716"/>
    <lineage>
        <taxon>Eukaryota</taxon>
        <taxon>Metazoa</taxon>
        <taxon>Ecdysozoa</taxon>
        <taxon>Nematoda</taxon>
        <taxon>Chromadorea</taxon>
        <taxon>Rhabditida</taxon>
        <taxon>Rhabditina</taxon>
        <taxon>Diplogasteromorpha</taxon>
        <taxon>Diplogasteroidea</taxon>
        <taxon>Neodiplogasteridae</taxon>
        <taxon>Pristionchus</taxon>
    </lineage>
</organism>
<protein>
    <recommendedName>
        <fullName evidence="4">G protein-coupled receptor</fullName>
    </recommendedName>
</protein>
<feature type="non-terminal residue" evidence="2">
    <location>
        <position position="1"/>
    </location>
</feature>
<proteinExistence type="predicted"/>
<keyword evidence="1" id="KW-1133">Transmembrane helix</keyword>
<feature type="non-terminal residue" evidence="2">
    <location>
        <position position="142"/>
    </location>
</feature>
<sequence>INVEKLAPIAFAVFDFIFSVIAVRLLAYLGVWSDNNFITWFFVCVGPIASPARKLCPPLSFAKLTCNSLWLIRLVLCFNKTWGMVFFIVYKVCSVFIDCFIYAGNPRVKKEMAPFLLEANVLKVRAAAIERKRFDRMYSQSQ</sequence>
<name>A0AAV5VHK5_9BILA</name>
<dbReference type="Proteomes" id="UP001432322">
    <property type="component" value="Unassembled WGS sequence"/>
</dbReference>
<dbReference type="EMBL" id="BTSY01000003">
    <property type="protein sequence ID" value="GMT17678.1"/>
    <property type="molecule type" value="Genomic_DNA"/>
</dbReference>